<accession>X0SUU1</accession>
<name>X0SUU1_9ZZZZ</name>
<feature type="non-terminal residue" evidence="1">
    <location>
        <position position="1"/>
    </location>
</feature>
<dbReference type="EMBL" id="BARS01004534">
    <property type="protein sequence ID" value="GAF79697.1"/>
    <property type="molecule type" value="Genomic_DNA"/>
</dbReference>
<comment type="caution">
    <text evidence="1">The sequence shown here is derived from an EMBL/GenBank/DDBJ whole genome shotgun (WGS) entry which is preliminary data.</text>
</comment>
<gene>
    <name evidence="1" type="ORF">S01H1_08861</name>
</gene>
<protein>
    <submittedName>
        <fullName evidence="1">Uncharacterized protein</fullName>
    </submittedName>
</protein>
<reference evidence="1" key="1">
    <citation type="journal article" date="2014" name="Front. Microbiol.">
        <title>High frequency of phylogenetically diverse reductive dehalogenase-homologous genes in deep subseafloor sedimentary metagenomes.</title>
        <authorList>
            <person name="Kawai M."/>
            <person name="Futagami T."/>
            <person name="Toyoda A."/>
            <person name="Takaki Y."/>
            <person name="Nishi S."/>
            <person name="Hori S."/>
            <person name="Arai W."/>
            <person name="Tsubouchi T."/>
            <person name="Morono Y."/>
            <person name="Uchiyama I."/>
            <person name="Ito T."/>
            <person name="Fujiyama A."/>
            <person name="Inagaki F."/>
            <person name="Takami H."/>
        </authorList>
    </citation>
    <scope>NUCLEOTIDE SEQUENCE</scope>
    <source>
        <strain evidence="1">Expedition CK06-06</strain>
    </source>
</reference>
<organism evidence="1">
    <name type="scientific">marine sediment metagenome</name>
    <dbReference type="NCBI Taxonomy" id="412755"/>
    <lineage>
        <taxon>unclassified sequences</taxon>
        <taxon>metagenomes</taxon>
        <taxon>ecological metagenomes</taxon>
    </lineage>
</organism>
<sequence>RIYLQTMQEILRENKIIVVEPGSGQPELWMDFESFFPMDQKGGNNK</sequence>
<dbReference type="AlphaFoldDB" id="X0SUU1"/>
<evidence type="ECO:0000313" key="1">
    <source>
        <dbReference type="EMBL" id="GAF79697.1"/>
    </source>
</evidence>
<proteinExistence type="predicted"/>